<feature type="transmembrane region" description="Helical" evidence="2">
    <location>
        <begin position="219"/>
        <end position="238"/>
    </location>
</feature>
<feature type="transmembrane region" description="Helical" evidence="2">
    <location>
        <begin position="90"/>
        <end position="109"/>
    </location>
</feature>
<evidence type="ECO:0000256" key="1">
    <source>
        <dbReference type="SAM" id="MobiDB-lite"/>
    </source>
</evidence>
<feature type="domain" description="SGNH" evidence="4">
    <location>
        <begin position="469"/>
        <end position="717"/>
    </location>
</feature>
<dbReference type="InterPro" id="IPR002656">
    <property type="entry name" value="Acyl_transf_3_dom"/>
</dbReference>
<feature type="transmembrane region" description="Helical" evidence="2">
    <location>
        <begin position="373"/>
        <end position="396"/>
    </location>
</feature>
<dbReference type="Proteomes" id="UP000540656">
    <property type="component" value="Unassembled WGS sequence"/>
</dbReference>
<feature type="transmembrane region" description="Helical" evidence="2">
    <location>
        <begin position="26"/>
        <end position="45"/>
    </location>
</feature>
<gene>
    <name evidence="5" type="ORF">BJ980_001487</name>
</gene>
<feature type="transmembrane region" description="Helical" evidence="2">
    <location>
        <begin position="51"/>
        <end position="69"/>
    </location>
</feature>
<feature type="region of interest" description="Disordered" evidence="1">
    <location>
        <begin position="417"/>
        <end position="449"/>
    </location>
</feature>
<reference evidence="5 6" key="1">
    <citation type="submission" date="2020-07" db="EMBL/GenBank/DDBJ databases">
        <title>Sequencing the genomes of 1000 actinobacteria strains.</title>
        <authorList>
            <person name="Klenk H.-P."/>
        </authorList>
    </citation>
    <scope>NUCLEOTIDE SEQUENCE [LARGE SCALE GENOMIC DNA]</scope>
    <source>
        <strain evidence="5 6">DSM 23819</strain>
    </source>
</reference>
<accession>A0A7Y9S078</accession>
<dbReference type="PANTHER" id="PTHR23028:SF53">
    <property type="entry name" value="ACYL_TRANSF_3 DOMAIN-CONTAINING PROTEIN"/>
    <property type="match status" value="1"/>
</dbReference>
<keyword evidence="2" id="KW-0812">Transmembrane</keyword>
<feature type="transmembrane region" description="Helical" evidence="2">
    <location>
        <begin position="189"/>
        <end position="207"/>
    </location>
</feature>
<dbReference type="GO" id="GO:0016020">
    <property type="term" value="C:membrane"/>
    <property type="evidence" value="ECO:0007669"/>
    <property type="project" value="TreeGrafter"/>
</dbReference>
<sequence length="725" mass="78510">MAATAAEEIEETQIARQGKIRRDIEGLRAVATFLVLPYHAGLMLFPGGFVGVDVFFVISGFVITAGLISEVRRTGSIGLIGFYARRAKRLLPASAVVLIGTAVAVWLWVPKIRWETIGGDIFASSLYFVNWRLAERSVDYLAEDVTPSPVQHYWSLSVEEQYYFVWPIVLLLAVLIATKFGVRARIGMLVGLLLVALPSFGWALHQATANPEFAYFDTFTRMFEFAIGALVAIAATRLDRMPQWLGASMAWVGLVMILLAGRFFTAEITWPSYNALLPTVGAGMLIAGGVAAGRAGPIRILGNRVMMFFGALTYSLYLWHWPMLIVAREHRGSISVTTGLIIVVLSIVPAWLTYHLVENPIRYSTFVKKNLRAAGLIGLSVTMAGVIAGLLLIVGFHQATTSGAADVKGAAVLNNASATPKDEASPSPSATPDPDAPPPGAPVDVVDGAISPDPLLATEDVPDLYAEDCQVLEDQTEVRTCTYGPDDAETTIAIVGDSKAGQWTPAFQVLAETHDWQVKTYTMSACTFSSRKISLDGKPYDNCHTWGKDVIDRLTGDEKPDVVFTSNFRGSAFNDEQKATPEAGVDGLVDYWKRLADAGVKVVAMGDNPYPAGVGKVYECVAENPKKLTKCSFDRERGIKMSGIRSQLAAAKEVGATDISPGRTVTDPTGPYYVIDMTKQICPTERCAAVIGNALVYRQGSHITKTYVETLAPFFEKSLAKAGIE</sequence>
<feature type="transmembrane region" description="Helical" evidence="2">
    <location>
        <begin position="305"/>
        <end position="327"/>
    </location>
</feature>
<dbReference type="AlphaFoldDB" id="A0A7Y9S078"/>
<evidence type="ECO:0000259" key="3">
    <source>
        <dbReference type="Pfam" id="PF01757"/>
    </source>
</evidence>
<dbReference type="GO" id="GO:0016747">
    <property type="term" value="F:acyltransferase activity, transferring groups other than amino-acyl groups"/>
    <property type="evidence" value="ECO:0007669"/>
    <property type="project" value="InterPro"/>
</dbReference>
<dbReference type="InterPro" id="IPR043968">
    <property type="entry name" value="SGNH"/>
</dbReference>
<name>A0A7Y9S078_9ACTN</name>
<feature type="transmembrane region" description="Helical" evidence="2">
    <location>
        <begin position="245"/>
        <end position="264"/>
    </location>
</feature>
<feature type="domain" description="Acyltransferase 3" evidence="3">
    <location>
        <begin position="23"/>
        <end position="354"/>
    </location>
</feature>
<organism evidence="5 6">
    <name type="scientific">Nocardioides daedukensis</name>
    <dbReference type="NCBI Taxonomy" id="634462"/>
    <lineage>
        <taxon>Bacteria</taxon>
        <taxon>Bacillati</taxon>
        <taxon>Actinomycetota</taxon>
        <taxon>Actinomycetes</taxon>
        <taxon>Propionibacteriales</taxon>
        <taxon>Nocardioidaceae</taxon>
        <taxon>Nocardioides</taxon>
    </lineage>
</organism>
<dbReference type="PANTHER" id="PTHR23028">
    <property type="entry name" value="ACETYLTRANSFERASE"/>
    <property type="match status" value="1"/>
</dbReference>
<dbReference type="Pfam" id="PF01757">
    <property type="entry name" value="Acyl_transf_3"/>
    <property type="match status" value="1"/>
</dbReference>
<evidence type="ECO:0000313" key="5">
    <source>
        <dbReference type="EMBL" id="NYG58564.1"/>
    </source>
</evidence>
<evidence type="ECO:0000256" key="2">
    <source>
        <dbReference type="SAM" id="Phobius"/>
    </source>
</evidence>
<dbReference type="GO" id="GO:0009103">
    <property type="term" value="P:lipopolysaccharide biosynthetic process"/>
    <property type="evidence" value="ECO:0007669"/>
    <property type="project" value="TreeGrafter"/>
</dbReference>
<keyword evidence="6" id="KW-1185">Reference proteome</keyword>
<dbReference type="EMBL" id="JACCAA010000001">
    <property type="protein sequence ID" value="NYG58564.1"/>
    <property type="molecule type" value="Genomic_DNA"/>
</dbReference>
<keyword evidence="2" id="KW-1133">Transmembrane helix</keyword>
<dbReference type="InterPro" id="IPR050879">
    <property type="entry name" value="Acyltransferase_3"/>
</dbReference>
<protein>
    <submittedName>
        <fullName evidence="5">Peptidoglycan/LPS O-acetylase OafA/YrhL</fullName>
    </submittedName>
</protein>
<feature type="transmembrane region" description="Helical" evidence="2">
    <location>
        <begin position="163"/>
        <end position="182"/>
    </location>
</feature>
<keyword evidence="2" id="KW-0472">Membrane</keyword>
<feature type="transmembrane region" description="Helical" evidence="2">
    <location>
        <begin position="276"/>
        <end position="293"/>
    </location>
</feature>
<comment type="caution">
    <text evidence="5">The sequence shown here is derived from an EMBL/GenBank/DDBJ whole genome shotgun (WGS) entry which is preliminary data.</text>
</comment>
<feature type="compositionally biased region" description="Pro residues" evidence="1">
    <location>
        <begin position="429"/>
        <end position="441"/>
    </location>
</feature>
<dbReference type="Pfam" id="PF19040">
    <property type="entry name" value="SGNH"/>
    <property type="match status" value="1"/>
</dbReference>
<evidence type="ECO:0000259" key="4">
    <source>
        <dbReference type="Pfam" id="PF19040"/>
    </source>
</evidence>
<feature type="transmembrane region" description="Helical" evidence="2">
    <location>
        <begin position="333"/>
        <end position="352"/>
    </location>
</feature>
<evidence type="ECO:0000313" key="6">
    <source>
        <dbReference type="Proteomes" id="UP000540656"/>
    </source>
</evidence>
<proteinExistence type="predicted"/>
<dbReference type="RefSeq" id="WP_179501716.1">
    <property type="nucleotide sequence ID" value="NZ_JACCAA010000001.1"/>
</dbReference>